<comment type="subcellular location">
    <subcellularLocation>
        <location evidence="1">Endomembrane system</location>
        <topology evidence="1">Multi-pass membrane protein</topology>
    </subcellularLocation>
</comment>
<dbReference type="InterPro" id="IPR051689">
    <property type="entry name" value="Sterol_desaturase/TMEM195"/>
</dbReference>
<evidence type="ECO:0000256" key="1">
    <source>
        <dbReference type="ARBA" id="ARBA00004127"/>
    </source>
</evidence>
<keyword evidence="10" id="KW-1185">Reference proteome</keyword>
<proteinExistence type="predicted"/>
<dbReference type="InterPro" id="IPR006694">
    <property type="entry name" value="Fatty_acid_hydroxylase"/>
</dbReference>
<sequence length="129" mass="15186">MYWLKGNKNSLIAKIIAKSDFIAFPILAIPLDITFICVLVYSFFTFFVHSNIQWLPWMRTVEWILVTPRYHLVHHSADIQYQHKNLGDIFTFCDRIFGTYIDPETFDPSHEQFGLDEDESLTPRMIIGL</sequence>
<feature type="domain" description="Fatty acid hydroxylase" evidence="8">
    <location>
        <begin position="5"/>
        <end position="99"/>
    </location>
</feature>
<dbReference type="KEGG" id="nsh:GXM_04760"/>
<organism evidence="9 10">
    <name type="scientific">Nostoc sphaeroides CCNUC1</name>
    <dbReference type="NCBI Taxonomy" id="2653204"/>
    <lineage>
        <taxon>Bacteria</taxon>
        <taxon>Bacillati</taxon>
        <taxon>Cyanobacteriota</taxon>
        <taxon>Cyanophyceae</taxon>
        <taxon>Nostocales</taxon>
        <taxon>Nostocaceae</taxon>
        <taxon>Nostoc</taxon>
    </lineage>
</organism>
<protein>
    <submittedName>
        <fullName evidence="9">Fatty acid hydroxylase family protein</fullName>
    </submittedName>
</protein>
<evidence type="ECO:0000259" key="8">
    <source>
        <dbReference type="Pfam" id="PF04116"/>
    </source>
</evidence>
<name>A0A5P8W3Q2_9NOSO</name>
<dbReference type="GO" id="GO:0006643">
    <property type="term" value="P:membrane lipid metabolic process"/>
    <property type="evidence" value="ECO:0007669"/>
    <property type="project" value="TreeGrafter"/>
</dbReference>
<keyword evidence="2 7" id="KW-0812">Transmembrane</keyword>
<keyword evidence="6 7" id="KW-0472">Membrane</keyword>
<dbReference type="Proteomes" id="UP000326678">
    <property type="component" value="Chromosome Gxm1"/>
</dbReference>
<evidence type="ECO:0000256" key="4">
    <source>
        <dbReference type="ARBA" id="ARBA00023002"/>
    </source>
</evidence>
<keyword evidence="5" id="KW-0443">Lipid metabolism</keyword>
<evidence type="ECO:0000256" key="3">
    <source>
        <dbReference type="ARBA" id="ARBA00022989"/>
    </source>
</evidence>
<keyword evidence="3 7" id="KW-1133">Transmembrane helix</keyword>
<dbReference type="GO" id="GO:0008610">
    <property type="term" value="P:lipid biosynthetic process"/>
    <property type="evidence" value="ECO:0007669"/>
    <property type="project" value="InterPro"/>
</dbReference>
<dbReference type="Pfam" id="PF04116">
    <property type="entry name" value="FA_hydroxylase"/>
    <property type="match status" value="1"/>
</dbReference>
<evidence type="ECO:0000313" key="10">
    <source>
        <dbReference type="Proteomes" id="UP000326678"/>
    </source>
</evidence>
<evidence type="ECO:0000256" key="7">
    <source>
        <dbReference type="SAM" id="Phobius"/>
    </source>
</evidence>
<dbReference type="PANTHER" id="PTHR21624">
    <property type="entry name" value="STEROL DESATURASE-RELATED PROTEIN"/>
    <property type="match status" value="1"/>
</dbReference>
<dbReference type="GO" id="GO:0012505">
    <property type="term" value="C:endomembrane system"/>
    <property type="evidence" value="ECO:0007669"/>
    <property type="project" value="UniProtKB-SubCell"/>
</dbReference>
<feature type="transmembrane region" description="Helical" evidence="7">
    <location>
        <begin position="21"/>
        <end position="44"/>
    </location>
</feature>
<dbReference type="PANTHER" id="PTHR21624:SF1">
    <property type="entry name" value="ALKYLGLYCEROL MONOOXYGENASE"/>
    <property type="match status" value="1"/>
</dbReference>
<evidence type="ECO:0000256" key="2">
    <source>
        <dbReference type="ARBA" id="ARBA00022692"/>
    </source>
</evidence>
<evidence type="ECO:0000256" key="5">
    <source>
        <dbReference type="ARBA" id="ARBA00023098"/>
    </source>
</evidence>
<evidence type="ECO:0000313" key="9">
    <source>
        <dbReference type="EMBL" id="QFS47270.1"/>
    </source>
</evidence>
<dbReference type="GO" id="GO:0005506">
    <property type="term" value="F:iron ion binding"/>
    <property type="evidence" value="ECO:0007669"/>
    <property type="project" value="InterPro"/>
</dbReference>
<dbReference type="EMBL" id="CP045226">
    <property type="protein sequence ID" value="QFS47270.1"/>
    <property type="molecule type" value="Genomic_DNA"/>
</dbReference>
<reference evidence="9 10" key="1">
    <citation type="submission" date="2019-10" db="EMBL/GenBank/DDBJ databases">
        <title>Genomic and transcriptomic insights into the perfect genentic adaptation of a filamentous nitrogen-fixing cyanobacterium to rice fields.</title>
        <authorList>
            <person name="Chen Z."/>
        </authorList>
    </citation>
    <scope>NUCLEOTIDE SEQUENCE [LARGE SCALE GENOMIC DNA]</scope>
    <source>
        <strain evidence="9">CCNUC1</strain>
    </source>
</reference>
<dbReference type="AlphaFoldDB" id="A0A5P8W3Q2"/>
<dbReference type="GO" id="GO:0016020">
    <property type="term" value="C:membrane"/>
    <property type="evidence" value="ECO:0007669"/>
    <property type="project" value="GOC"/>
</dbReference>
<keyword evidence="4" id="KW-0560">Oxidoreductase</keyword>
<gene>
    <name evidence="9" type="ORF">GXM_04760</name>
</gene>
<accession>A0A5P8W3Q2</accession>
<dbReference type="GO" id="GO:0050479">
    <property type="term" value="F:glyceryl-ether monooxygenase activity"/>
    <property type="evidence" value="ECO:0007669"/>
    <property type="project" value="TreeGrafter"/>
</dbReference>
<evidence type="ECO:0000256" key="6">
    <source>
        <dbReference type="ARBA" id="ARBA00023136"/>
    </source>
</evidence>